<evidence type="ECO:0000256" key="2">
    <source>
        <dbReference type="SAM" id="SignalP"/>
    </source>
</evidence>
<keyword evidence="2" id="KW-0732">Signal</keyword>
<evidence type="ECO:0000313" key="4">
    <source>
        <dbReference type="Proteomes" id="UP000556084"/>
    </source>
</evidence>
<sequence length="192" mass="18920">MVALASAVVLAVVLPFAVATAGPAGPADPGGVPQGHGTARGLLPAAFPGGATGRGEVPQPSAGPDAAAPSASEAAPGPSGDRAECGPELTSPEGVEAQTCVLGQGHDTWGRTYYRNATGGPLTGVLTLMAPDGRTVQVRCQMAASDDPDVCETPHAATVRRPGGYTAVSEIASTQGKLLLRSGSNSPEGEEG</sequence>
<dbReference type="RefSeq" id="WP_184349979.1">
    <property type="nucleotide sequence ID" value="NZ_JACHJH010000004.1"/>
</dbReference>
<proteinExistence type="predicted"/>
<reference evidence="3 4" key="1">
    <citation type="submission" date="2020-08" db="EMBL/GenBank/DDBJ databases">
        <title>Genomic Encyclopedia of Type Strains, Phase III (KMG-III): the genomes of soil and plant-associated and newly described type strains.</title>
        <authorList>
            <person name="Whitman W."/>
        </authorList>
    </citation>
    <scope>NUCLEOTIDE SEQUENCE [LARGE SCALE GENOMIC DNA]</scope>
    <source>
        <strain evidence="3 4">CECT 3266</strain>
    </source>
</reference>
<accession>A0A7W7LPN9</accession>
<feature type="chain" id="PRO_5030893629" description="Serine/threonine protein kinase" evidence="2">
    <location>
        <begin position="22"/>
        <end position="192"/>
    </location>
</feature>
<feature type="signal peptide" evidence="2">
    <location>
        <begin position="1"/>
        <end position="21"/>
    </location>
</feature>
<feature type="compositionally biased region" description="Low complexity" evidence="1">
    <location>
        <begin position="58"/>
        <end position="80"/>
    </location>
</feature>
<dbReference type="AlphaFoldDB" id="A0A7W7LPN9"/>
<evidence type="ECO:0008006" key="5">
    <source>
        <dbReference type="Google" id="ProtNLM"/>
    </source>
</evidence>
<name>A0A7W7LPN9_9ACTN</name>
<dbReference type="EMBL" id="JACHJH010000004">
    <property type="protein sequence ID" value="MBB4894150.1"/>
    <property type="molecule type" value="Genomic_DNA"/>
</dbReference>
<keyword evidence="4" id="KW-1185">Reference proteome</keyword>
<comment type="caution">
    <text evidence="3">The sequence shown here is derived from an EMBL/GenBank/DDBJ whole genome shotgun (WGS) entry which is preliminary data.</text>
</comment>
<feature type="region of interest" description="Disordered" evidence="1">
    <location>
        <begin position="24"/>
        <end position="94"/>
    </location>
</feature>
<gene>
    <name evidence="3" type="ORF">FHS39_003184</name>
</gene>
<organism evidence="3 4">
    <name type="scientific">Streptomyces olivoverticillatus</name>
    <dbReference type="NCBI Taxonomy" id="66427"/>
    <lineage>
        <taxon>Bacteria</taxon>
        <taxon>Bacillati</taxon>
        <taxon>Actinomycetota</taxon>
        <taxon>Actinomycetes</taxon>
        <taxon>Kitasatosporales</taxon>
        <taxon>Streptomycetaceae</taxon>
        <taxon>Streptomyces</taxon>
    </lineage>
</organism>
<evidence type="ECO:0000313" key="3">
    <source>
        <dbReference type="EMBL" id="MBB4894150.1"/>
    </source>
</evidence>
<protein>
    <recommendedName>
        <fullName evidence="5">Serine/threonine protein kinase</fullName>
    </recommendedName>
</protein>
<dbReference type="Proteomes" id="UP000556084">
    <property type="component" value="Unassembled WGS sequence"/>
</dbReference>
<evidence type="ECO:0000256" key="1">
    <source>
        <dbReference type="SAM" id="MobiDB-lite"/>
    </source>
</evidence>